<protein>
    <recommendedName>
        <fullName evidence="3">Transcriptional regulator</fullName>
    </recommendedName>
</protein>
<gene>
    <name evidence="1" type="ORF">GGR47_002363</name>
</gene>
<name>A0AAW3TUB2_9SPHN</name>
<dbReference type="Proteomes" id="UP000528945">
    <property type="component" value="Unassembled WGS sequence"/>
</dbReference>
<dbReference type="AlphaFoldDB" id="A0AAW3TUB2"/>
<evidence type="ECO:0000313" key="1">
    <source>
        <dbReference type="EMBL" id="MBB3876117.1"/>
    </source>
</evidence>
<dbReference type="RefSeq" id="WP_147035261.1">
    <property type="nucleotide sequence ID" value="NZ_JACIDB010000004.1"/>
</dbReference>
<organism evidence="1 2">
    <name type="scientific">Sphingomonas aquatilis</name>
    <dbReference type="NCBI Taxonomy" id="93063"/>
    <lineage>
        <taxon>Bacteria</taxon>
        <taxon>Pseudomonadati</taxon>
        <taxon>Pseudomonadota</taxon>
        <taxon>Alphaproteobacteria</taxon>
        <taxon>Sphingomonadales</taxon>
        <taxon>Sphingomonadaceae</taxon>
        <taxon>Sphingomonas</taxon>
    </lineage>
</organism>
<sequence>MATRANILGQKPVLPKGRVAALLSAGWARIIATHGKGVLADALDVSENTIGNALAQRTTPELHTALNSLSVDPTALDELLAGYGFRLCPLHSKAANDLATAAGVIGAMGELVEALSDGVRDHNETLAIATLLRPHLPAVQAIVHEADMLRGAA</sequence>
<comment type="caution">
    <text evidence="1">The sequence shown here is derived from an EMBL/GenBank/DDBJ whole genome shotgun (WGS) entry which is preliminary data.</text>
</comment>
<evidence type="ECO:0000313" key="2">
    <source>
        <dbReference type="Proteomes" id="UP000528945"/>
    </source>
</evidence>
<dbReference type="EMBL" id="JACIDB010000004">
    <property type="protein sequence ID" value="MBB3876117.1"/>
    <property type="molecule type" value="Genomic_DNA"/>
</dbReference>
<evidence type="ECO:0008006" key="3">
    <source>
        <dbReference type="Google" id="ProtNLM"/>
    </source>
</evidence>
<reference evidence="1 2" key="1">
    <citation type="submission" date="2020-08" db="EMBL/GenBank/DDBJ databases">
        <title>Genomic Encyclopedia of Type Strains, Phase IV (KMG-IV): sequencing the most valuable type-strain genomes for metagenomic binning, comparative biology and taxonomic classification.</title>
        <authorList>
            <person name="Goeker M."/>
        </authorList>
    </citation>
    <scope>NUCLEOTIDE SEQUENCE [LARGE SCALE GENOMIC DNA]</scope>
    <source>
        <strain evidence="1 2">DSM 15581</strain>
    </source>
</reference>
<proteinExistence type="predicted"/>
<keyword evidence="2" id="KW-1185">Reference proteome</keyword>
<accession>A0AAW3TUB2</accession>